<dbReference type="Pfam" id="PF13439">
    <property type="entry name" value="Glyco_transf_4"/>
    <property type="match status" value="1"/>
</dbReference>
<dbReference type="PANTHER" id="PTHR12526:SF510">
    <property type="entry name" value="D-INOSITOL 3-PHOSPHATE GLYCOSYLTRANSFERASE"/>
    <property type="match status" value="1"/>
</dbReference>
<dbReference type="PANTHER" id="PTHR12526">
    <property type="entry name" value="GLYCOSYLTRANSFERASE"/>
    <property type="match status" value="1"/>
</dbReference>
<dbReference type="RefSeq" id="WP_090311779.1">
    <property type="nucleotide sequence ID" value="NZ_FNFE01000008.1"/>
</dbReference>
<evidence type="ECO:0000313" key="6">
    <source>
        <dbReference type="Proteomes" id="UP000198882"/>
    </source>
</evidence>
<dbReference type="Gene3D" id="3.40.50.2000">
    <property type="entry name" value="Glycogen Phosphorylase B"/>
    <property type="match status" value="2"/>
</dbReference>
<dbReference type="GO" id="GO:0016757">
    <property type="term" value="F:glycosyltransferase activity"/>
    <property type="evidence" value="ECO:0007669"/>
    <property type="project" value="UniProtKB-KW"/>
</dbReference>
<name>A0A1G9G2P9_9EURY</name>
<dbReference type="SUPFAM" id="SSF53756">
    <property type="entry name" value="UDP-Glycosyltransferase/glycogen phosphorylase"/>
    <property type="match status" value="1"/>
</dbReference>
<reference evidence="6" key="1">
    <citation type="submission" date="2016-10" db="EMBL/GenBank/DDBJ databases">
        <authorList>
            <person name="Varghese N."/>
            <person name="Submissions S."/>
        </authorList>
    </citation>
    <scope>NUCLEOTIDE SEQUENCE [LARGE SCALE GENOMIC DNA]</scope>
    <source>
        <strain evidence="6">B4,CECT 8067,JCM 17497</strain>
    </source>
</reference>
<dbReference type="InterPro" id="IPR001296">
    <property type="entry name" value="Glyco_trans_1"/>
</dbReference>
<keyword evidence="2 5" id="KW-0808">Transferase</keyword>
<dbReference type="STRING" id="1095776.SAMN04515672_4394"/>
<evidence type="ECO:0000259" key="4">
    <source>
        <dbReference type="Pfam" id="PF13439"/>
    </source>
</evidence>
<dbReference type="InterPro" id="IPR028098">
    <property type="entry name" value="Glyco_trans_4-like_N"/>
</dbReference>
<dbReference type="Proteomes" id="UP000198882">
    <property type="component" value="Unassembled WGS sequence"/>
</dbReference>
<feature type="domain" description="Glycosyltransferase subfamily 4-like N-terminal" evidence="4">
    <location>
        <begin position="16"/>
        <end position="181"/>
    </location>
</feature>
<dbReference type="AlphaFoldDB" id="A0A1G9G2P9"/>
<evidence type="ECO:0000259" key="3">
    <source>
        <dbReference type="Pfam" id="PF00534"/>
    </source>
</evidence>
<sequence length="384" mass="42456">MKIGFYHDAAGTRHAGGIAVYTQQLAAALSRSNDVYLYTQQGELSSVLTESDVTVVETPSFDDHWLHSIEAMSPLTDQDHSKLLMTYWAARNDVVDHIDDHLDVLVTAQFLDDLLLSNLTDVPTIYTFHQFSDVGLGIKLRDALSQTELILANSDDTARKVSETFDYDIGEVIYPGIDLDQFRPDVDPAIDSDDPIVLFVGRLIEAKGIGDLLEAVSRLDGRQELHVVGGGDERWVRRRARSLGIADAVVIHGEVPNAELPAYHAGADVFCLPSHDESFGMANVEAMACELPVVTTDLEGIETYLANGENGLLARAGDPQDLADKLTMLLDSPQLRERLGARAREDVRRFSWDEQARDLERFCYETLDIDVPADRPEPEPVPGV</sequence>
<dbReference type="OrthoDB" id="132546at2157"/>
<evidence type="ECO:0000256" key="2">
    <source>
        <dbReference type="ARBA" id="ARBA00022679"/>
    </source>
</evidence>
<evidence type="ECO:0000256" key="1">
    <source>
        <dbReference type="ARBA" id="ARBA00022676"/>
    </source>
</evidence>
<proteinExistence type="predicted"/>
<dbReference type="Pfam" id="PF00534">
    <property type="entry name" value="Glycos_transf_1"/>
    <property type="match status" value="1"/>
</dbReference>
<keyword evidence="1" id="KW-0328">Glycosyltransferase</keyword>
<keyword evidence="6" id="KW-1185">Reference proteome</keyword>
<dbReference type="CDD" id="cd03801">
    <property type="entry name" value="GT4_PimA-like"/>
    <property type="match status" value="1"/>
</dbReference>
<feature type="domain" description="Glycosyl transferase family 1" evidence="3">
    <location>
        <begin position="188"/>
        <end position="345"/>
    </location>
</feature>
<accession>A0A1G9G2P9</accession>
<evidence type="ECO:0000313" key="5">
    <source>
        <dbReference type="EMBL" id="SDK94921.1"/>
    </source>
</evidence>
<dbReference type="EMBL" id="FNFE01000008">
    <property type="protein sequence ID" value="SDK94921.1"/>
    <property type="molecule type" value="Genomic_DNA"/>
</dbReference>
<gene>
    <name evidence="5" type="ORF">SAMN04515672_4394</name>
</gene>
<protein>
    <submittedName>
        <fullName evidence="5">Glycosyltransferase involved in cell wall bisynthesis</fullName>
    </submittedName>
</protein>
<organism evidence="5 6">
    <name type="scientific">Natronorubrum texcoconense</name>
    <dbReference type="NCBI Taxonomy" id="1095776"/>
    <lineage>
        <taxon>Archaea</taxon>
        <taxon>Methanobacteriati</taxon>
        <taxon>Methanobacteriota</taxon>
        <taxon>Stenosarchaea group</taxon>
        <taxon>Halobacteria</taxon>
        <taxon>Halobacteriales</taxon>
        <taxon>Natrialbaceae</taxon>
        <taxon>Natronorubrum</taxon>
    </lineage>
</organism>